<keyword evidence="2" id="KW-0238">DNA-binding</keyword>
<dbReference type="Proteomes" id="UP001160625">
    <property type="component" value="Unassembled WGS sequence"/>
</dbReference>
<dbReference type="PANTHER" id="PTHR44846:SF1">
    <property type="entry name" value="MANNOSYL-D-GLYCERATE TRANSPORT_METABOLISM SYSTEM REPRESSOR MNGR-RELATED"/>
    <property type="match status" value="1"/>
</dbReference>
<evidence type="ECO:0000313" key="5">
    <source>
        <dbReference type="EMBL" id="MDH7637773.1"/>
    </source>
</evidence>
<evidence type="ECO:0000256" key="1">
    <source>
        <dbReference type="ARBA" id="ARBA00023015"/>
    </source>
</evidence>
<dbReference type="Pfam" id="PF00392">
    <property type="entry name" value="GntR"/>
    <property type="match status" value="1"/>
</dbReference>
<proteinExistence type="predicted"/>
<dbReference type="InterPro" id="IPR028978">
    <property type="entry name" value="Chorismate_lyase_/UTRA_dom_sf"/>
</dbReference>
<gene>
    <name evidence="5" type="ORF">QGN17_03420</name>
</gene>
<dbReference type="EMBL" id="JARYGZ010000001">
    <property type="protein sequence ID" value="MDH7637773.1"/>
    <property type="molecule type" value="Genomic_DNA"/>
</dbReference>
<dbReference type="PROSITE" id="PS50949">
    <property type="entry name" value="HTH_GNTR"/>
    <property type="match status" value="1"/>
</dbReference>
<dbReference type="PANTHER" id="PTHR44846">
    <property type="entry name" value="MANNOSYL-D-GLYCERATE TRANSPORT/METABOLISM SYSTEM REPRESSOR MNGR-RELATED"/>
    <property type="match status" value="1"/>
</dbReference>
<protein>
    <submittedName>
        <fullName evidence="5">GntR family transcriptional regulator</fullName>
    </submittedName>
</protein>
<dbReference type="Gene3D" id="3.40.1410.10">
    <property type="entry name" value="Chorismate lyase-like"/>
    <property type="match status" value="1"/>
</dbReference>
<accession>A0ABT6MZ50</accession>
<evidence type="ECO:0000256" key="3">
    <source>
        <dbReference type="ARBA" id="ARBA00023163"/>
    </source>
</evidence>
<dbReference type="SMART" id="SM00345">
    <property type="entry name" value="HTH_GNTR"/>
    <property type="match status" value="1"/>
</dbReference>
<dbReference type="Pfam" id="PF07702">
    <property type="entry name" value="UTRA"/>
    <property type="match status" value="1"/>
</dbReference>
<dbReference type="CDD" id="cd07377">
    <property type="entry name" value="WHTH_GntR"/>
    <property type="match status" value="1"/>
</dbReference>
<organism evidence="5 6">
    <name type="scientific">Sphingomonas oryzagri</name>
    <dbReference type="NCBI Taxonomy" id="3042314"/>
    <lineage>
        <taxon>Bacteria</taxon>
        <taxon>Pseudomonadati</taxon>
        <taxon>Pseudomonadota</taxon>
        <taxon>Alphaproteobacteria</taxon>
        <taxon>Sphingomonadales</taxon>
        <taxon>Sphingomonadaceae</taxon>
        <taxon>Sphingomonas</taxon>
    </lineage>
</organism>
<sequence>MSLSELVGTLPERGSGPLYLQLQHLLRDAIGAQLLKPEQALPSERDLCEDFDLSRVTIRKAIEGLVDEGLLVRKRGAGTFIADMRREARDTRVEKIFSKLSSFSEDMESRGMKPSSRWLSQSTGMVSPDEAMALALSPGTAVHRFRRLRFADGKPMALEYTILPAHYLPDITAVTHSLYEALAQTGSRPTRALQRLRAVGFDAEQAEAIGVEIGHPGLLIERRGFLPDGRPVEFTQSYYRGDAYDFVAELSGIDDG</sequence>
<dbReference type="InterPro" id="IPR050679">
    <property type="entry name" value="Bact_HTH_transcr_reg"/>
</dbReference>
<dbReference type="InterPro" id="IPR011663">
    <property type="entry name" value="UTRA"/>
</dbReference>
<dbReference type="SUPFAM" id="SSF64288">
    <property type="entry name" value="Chorismate lyase-like"/>
    <property type="match status" value="1"/>
</dbReference>
<dbReference type="PRINTS" id="PR00035">
    <property type="entry name" value="HTHGNTR"/>
</dbReference>
<dbReference type="Gene3D" id="1.10.10.10">
    <property type="entry name" value="Winged helix-like DNA-binding domain superfamily/Winged helix DNA-binding domain"/>
    <property type="match status" value="1"/>
</dbReference>
<comment type="caution">
    <text evidence="5">The sequence shown here is derived from an EMBL/GenBank/DDBJ whole genome shotgun (WGS) entry which is preliminary data.</text>
</comment>
<reference evidence="5" key="1">
    <citation type="submission" date="2023-04" db="EMBL/GenBank/DDBJ databases">
        <title>Sphingomonas sp. MAHUQ-71 isolated from rice field.</title>
        <authorList>
            <person name="Huq M.A."/>
        </authorList>
    </citation>
    <scope>NUCLEOTIDE SEQUENCE</scope>
    <source>
        <strain evidence="5">MAHUQ-71</strain>
    </source>
</reference>
<evidence type="ECO:0000259" key="4">
    <source>
        <dbReference type="PROSITE" id="PS50949"/>
    </source>
</evidence>
<keyword evidence="6" id="KW-1185">Reference proteome</keyword>
<dbReference type="InterPro" id="IPR036390">
    <property type="entry name" value="WH_DNA-bd_sf"/>
</dbReference>
<name>A0ABT6MZ50_9SPHN</name>
<dbReference type="SMART" id="SM00866">
    <property type="entry name" value="UTRA"/>
    <property type="match status" value="1"/>
</dbReference>
<dbReference type="InterPro" id="IPR000524">
    <property type="entry name" value="Tscrpt_reg_HTH_GntR"/>
</dbReference>
<dbReference type="InterPro" id="IPR036388">
    <property type="entry name" value="WH-like_DNA-bd_sf"/>
</dbReference>
<keyword evidence="3" id="KW-0804">Transcription</keyword>
<dbReference type="RefSeq" id="WP_281043115.1">
    <property type="nucleotide sequence ID" value="NZ_JARYGZ010000001.1"/>
</dbReference>
<feature type="domain" description="HTH gntR-type" evidence="4">
    <location>
        <begin position="16"/>
        <end position="84"/>
    </location>
</feature>
<evidence type="ECO:0000313" key="6">
    <source>
        <dbReference type="Proteomes" id="UP001160625"/>
    </source>
</evidence>
<evidence type="ECO:0000256" key="2">
    <source>
        <dbReference type="ARBA" id="ARBA00023125"/>
    </source>
</evidence>
<dbReference type="SUPFAM" id="SSF46785">
    <property type="entry name" value="Winged helix' DNA-binding domain"/>
    <property type="match status" value="1"/>
</dbReference>
<keyword evidence="1" id="KW-0805">Transcription regulation</keyword>